<keyword evidence="4" id="KW-1185">Reference proteome</keyword>
<reference evidence="3 4" key="1">
    <citation type="journal article" date="2017" name="BMC Genomics">
        <title>Comparative genomic and phylogenomic analyses of the Bifidobacteriaceae family.</title>
        <authorList>
            <person name="Lugli G.A."/>
            <person name="Milani C."/>
            <person name="Turroni F."/>
            <person name="Duranti S."/>
            <person name="Mancabelli L."/>
            <person name="Mangifesta M."/>
            <person name="Ferrario C."/>
            <person name="Modesto M."/>
            <person name="Mattarelli P."/>
            <person name="Jiri K."/>
            <person name="van Sinderen D."/>
            <person name="Ventura M."/>
        </authorList>
    </citation>
    <scope>NUCLEOTIDE SEQUENCE [LARGE SCALE GENOMIC DNA]</scope>
    <source>
        <strain evidence="3 4">DSM 100202</strain>
    </source>
</reference>
<sequence>MASKRDISAESLGTSAGISQKQSCSQEHSLSKEPGRPNDSVGAMSEEQTSSKPSQSQSAQSLTGTSGTTGTTGTAGTTESAITSTLHDTVEETKEVAVSKESNTSDDLVPVIGILNDTETVFTLDSSRAESSATVATSAASEPLPGDTNGDGVVDIDDERLPLITRIYGILITLYGITTVPDITLAFVDIIRALASGRVIVTQPDLTTTLSWLSAGTNSIATVVLMIFGILLILNHRKHAARWIEILIPLTILEGLFTVALEGLKPPLILPIIQLVILVALSVSVDPALREERRLKTALWRMDNRSAYEQALAKGMPGRDLSGKGYISLDVFNIFWLFVVGCVFGLAVETVYHLAITGGEWQDRAGLLWGPFSPIYGFGAVLLTVLLNRLWRANWLLIFCASAVIGGTFEYLTSWFMEVAFGITAWDYTGQWLSIDGRTSGKFMFFWGVLGLAWVKLILPRLLALIQRIPWGWRYSLTLVFLVFMVIDATMTLLALDAWYSRLAGIAVDSPVSDFFARHFGDEFMANRFQTMHLDPSKAGRM</sequence>
<evidence type="ECO:0000256" key="1">
    <source>
        <dbReference type="SAM" id="MobiDB-lite"/>
    </source>
</evidence>
<dbReference type="Proteomes" id="UP000216074">
    <property type="component" value="Unassembled WGS sequence"/>
</dbReference>
<feature type="transmembrane region" description="Helical" evidence="2">
    <location>
        <begin position="326"/>
        <end position="348"/>
    </location>
</feature>
<feature type="compositionally biased region" description="Polar residues" evidence="1">
    <location>
        <begin position="11"/>
        <end position="28"/>
    </location>
</feature>
<organism evidence="3 4">
    <name type="scientific">Bifidobacterium hapali</name>
    <dbReference type="NCBI Taxonomy" id="1630172"/>
    <lineage>
        <taxon>Bacteria</taxon>
        <taxon>Bacillati</taxon>
        <taxon>Actinomycetota</taxon>
        <taxon>Actinomycetes</taxon>
        <taxon>Bifidobacteriales</taxon>
        <taxon>Bifidobacteriaceae</taxon>
        <taxon>Bifidobacterium</taxon>
    </lineage>
</organism>
<name>A0A261FRU0_9BIFI</name>
<dbReference type="InterPro" id="IPR010540">
    <property type="entry name" value="CmpB_TMEM229"/>
</dbReference>
<feature type="transmembrane region" description="Helical" evidence="2">
    <location>
        <begin position="475"/>
        <end position="496"/>
    </location>
</feature>
<accession>A0A261FRU0</accession>
<evidence type="ECO:0000313" key="4">
    <source>
        <dbReference type="Proteomes" id="UP000216074"/>
    </source>
</evidence>
<feature type="region of interest" description="Disordered" evidence="1">
    <location>
        <begin position="133"/>
        <end position="152"/>
    </location>
</feature>
<dbReference type="AlphaFoldDB" id="A0A261FRU0"/>
<feature type="transmembrane region" description="Helical" evidence="2">
    <location>
        <begin position="395"/>
        <end position="423"/>
    </location>
</feature>
<feature type="compositionally biased region" description="Basic and acidic residues" evidence="1">
    <location>
        <begin position="88"/>
        <end position="98"/>
    </location>
</feature>
<feature type="compositionally biased region" description="Low complexity" evidence="1">
    <location>
        <begin position="45"/>
        <end position="85"/>
    </location>
</feature>
<proteinExistence type="predicted"/>
<dbReference type="Pfam" id="PF06541">
    <property type="entry name" value="ABC_trans_CmpB"/>
    <property type="match status" value="1"/>
</dbReference>
<feature type="transmembrane region" description="Helical" evidence="2">
    <location>
        <begin position="368"/>
        <end position="388"/>
    </location>
</feature>
<keyword evidence="2" id="KW-0472">Membrane</keyword>
<feature type="transmembrane region" description="Helical" evidence="2">
    <location>
        <begin position="167"/>
        <end position="191"/>
    </location>
</feature>
<feature type="transmembrane region" description="Helical" evidence="2">
    <location>
        <begin position="246"/>
        <end position="263"/>
    </location>
</feature>
<dbReference type="EMBL" id="MWWY01000056">
    <property type="protein sequence ID" value="OZG61849.1"/>
    <property type="molecule type" value="Genomic_DNA"/>
</dbReference>
<evidence type="ECO:0008006" key="5">
    <source>
        <dbReference type="Google" id="ProtNLM"/>
    </source>
</evidence>
<feature type="region of interest" description="Disordered" evidence="1">
    <location>
        <begin position="1"/>
        <end position="102"/>
    </location>
</feature>
<feature type="transmembrane region" description="Helical" evidence="2">
    <location>
        <begin position="269"/>
        <end position="289"/>
    </location>
</feature>
<keyword evidence="2" id="KW-0812">Transmembrane</keyword>
<protein>
    <recommendedName>
        <fullName evidence="5">ABC-transporter type IV</fullName>
    </recommendedName>
</protein>
<feature type="transmembrane region" description="Helical" evidence="2">
    <location>
        <begin position="443"/>
        <end position="463"/>
    </location>
</feature>
<comment type="caution">
    <text evidence="3">The sequence shown here is derived from an EMBL/GenBank/DDBJ whole genome shotgun (WGS) entry which is preliminary data.</text>
</comment>
<feature type="compositionally biased region" description="Low complexity" evidence="1">
    <location>
        <begin position="133"/>
        <end position="142"/>
    </location>
</feature>
<gene>
    <name evidence="3" type="ORF">BHAP_2227</name>
</gene>
<evidence type="ECO:0000313" key="3">
    <source>
        <dbReference type="EMBL" id="OZG61849.1"/>
    </source>
</evidence>
<feature type="transmembrane region" description="Helical" evidence="2">
    <location>
        <begin position="211"/>
        <end position="234"/>
    </location>
</feature>
<evidence type="ECO:0000256" key="2">
    <source>
        <dbReference type="SAM" id="Phobius"/>
    </source>
</evidence>
<keyword evidence="2" id="KW-1133">Transmembrane helix</keyword>